<organism evidence="8 9">
    <name type="scientific">Streptomyces pseudovenezuelae</name>
    <dbReference type="NCBI Taxonomy" id="67350"/>
    <lineage>
        <taxon>Bacteria</taxon>
        <taxon>Bacillati</taxon>
        <taxon>Actinomycetota</taxon>
        <taxon>Actinomycetes</taxon>
        <taxon>Kitasatosporales</taxon>
        <taxon>Streptomycetaceae</taxon>
        <taxon>Streptomyces</taxon>
        <taxon>Streptomyces aurantiacus group</taxon>
    </lineage>
</organism>
<evidence type="ECO:0000256" key="3">
    <source>
        <dbReference type="ARBA" id="ARBA00012257"/>
    </source>
</evidence>
<dbReference type="GO" id="GO:0051997">
    <property type="term" value="F:2-oxo-4-hydroxy-4-carboxy-5-ureidoimidazoline decarboxylase activity"/>
    <property type="evidence" value="ECO:0007669"/>
    <property type="project" value="UniProtKB-EC"/>
</dbReference>
<evidence type="ECO:0000313" key="8">
    <source>
        <dbReference type="EMBL" id="MDH6217376.1"/>
    </source>
</evidence>
<sequence length="182" mass="19527">MTPTHLPGRVGIPALPTVLDAFNGAPAADARKLLLTCLRSHRWAERVAAHRPYPNIDSLLAASDEAAYDLTHADLSEALADEALPTLPDDSYSAAHTAMSAAHAAYESRFGHAFVIYLGETSPTECLDHILEGIRSRLANDPEEERVVAAEEIRRLAKGRLVDLLRGAGNCATSHKQTAPGT</sequence>
<dbReference type="EMBL" id="JARXVH010000007">
    <property type="protein sequence ID" value="MDH6217376.1"/>
    <property type="molecule type" value="Genomic_DNA"/>
</dbReference>
<keyword evidence="5" id="KW-0210">Decarboxylase</keyword>
<evidence type="ECO:0000256" key="2">
    <source>
        <dbReference type="ARBA" id="ARBA00004754"/>
    </source>
</evidence>
<evidence type="ECO:0000313" key="9">
    <source>
        <dbReference type="Proteomes" id="UP001160499"/>
    </source>
</evidence>
<evidence type="ECO:0000256" key="1">
    <source>
        <dbReference type="ARBA" id="ARBA00001163"/>
    </source>
</evidence>
<evidence type="ECO:0000256" key="4">
    <source>
        <dbReference type="ARBA" id="ARBA00022631"/>
    </source>
</evidence>
<dbReference type="InterPro" id="IPR018020">
    <property type="entry name" value="OHCU_decarboxylase"/>
</dbReference>
<reference evidence="8 9" key="1">
    <citation type="submission" date="2023-04" db="EMBL/GenBank/DDBJ databases">
        <title>Forest soil microbial communities from Buena Vista Peninsula, Colon Province, Panama.</title>
        <authorList>
            <person name="Bouskill N."/>
        </authorList>
    </citation>
    <scope>NUCLEOTIDE SEQUENCE [LARGE SCALE GENOMIC DNA]</scope>
    <source>
        <strain evidence="8 9">GGS1</strain>
    </source>
</reference>
<protein>
    <recommendedName>
        <fullName evidence="3">2-oxo-4-hydroxy-4-carboxy-5-ureidoimidazoline decarboxylase</fullName>
        <ecNumber evidence="3">4.1.1.97</ecNumber>
    </recommendedName>
</protein>
<dbReference type="Gene3D" id="1.10.3330.10">
    <property type="entry name" value="Oxo-4-hydroxy-4-carboxy-5-ureidoimidazoline decarboxylase"/>
    <property type="match status" value="2"/>
</dbReference>
<dbReference type="InterPro" id="IPR036778">
    <property type="entry name" value="OHCU_decarboxylase_sf"/>
</dbReference>
<evidence type="ECO:0000259" key="7">
    <source>
        <dbReference type="Pfam" id="PF09349"/>
    </source>
</evidence>
<proteinExistence type="predicted"/>
<dbReference type="Pfam" id="PF09349">
    <property type="entry name" value="OHCU_decarbox"/>
    <property type="match status" value="2"/>
</dbReference>
<dbReference type="PANTHER" id="PTHR43466">
    <property type="entry name" value="2-OXO-4-HYDROXY-4-CARBOXY-5-UREIDOIMIDAZOLINE DECARBOXYLASE-RELATED"/>
    <property type="match status" value="1"/>
</dbReference>
<keyword evidence="6 8" id="KW-0456">Lyase</keyword>
<keyword evidence="4" id="KW-0659">Purine metabolism</keyword>
<dbReference type="NCBIfam" id="NF010372">
    <property type="entry name" value="PRK13798.1"/>
    <property type="match status" value="1"/>
</dbReference>
<comment type="catalytic activity">
    <reaction evidence="1">
        <text>5-hydroxy-2-oxo-4-ureido-2,5-dihydro-1H-imidazole-5-carboxylate + H(+) = (S)-allantoin + CO2</text>
        <dbReference type="Rhea" id="RHEA:26301"/>
        <dbReference type="ChEBI" id="CHEBI:15378"/>
        <dbReference type="ChEBI" id="CHEBI:15678"/>
        <dbReference type="ChEBI" id="CHEBI:16526"/>
        <dbReference type="ChEBI" id="CHEBI:58639"/>
        <dbReference type="EC" id="4.1.1.97"/>
    </reaction>
</comment>
<evidence type="ECO:0000256" key="6">
    <source>
        <dbReference type="ARBA" id="ARBA00023239"/>
    </source>
</evidence>
<dbReference type="EC" id="4.1.1.97" evidence="3"/>
<name>A0ABT6LNZ4_9ACTN</name>
<dbReference type="RefSeq" id="WP_280878304.1">
    <property type="nucleotide sequence ID" value="NZ_JARXVH010000007.1"/>
</dbReference>
<feature type="domain" description="Oxo-4-hydroxy-4-carboxy-5-ureidoimidazoline decarboxylase" evidence="7">
    <location>
        <begin position="23"/>
        <end position="80"/>
    </location>
</feature>
<dbReference type="SUPFAM" id="SSF158694">
    <property type="entry name" value="UraD-Like"/>
    <property type="match status" value="1"/>
</dbReference>
<keyword evidence="9" id="KW-1185">Reference proteome</keyword>
<dbReference type="PANTHER" id="PTHR43466:SF1">
    <property type="entry name" value="2-OXO-4-HYDROXY-4-CARBOXY-5-UREIDOIMIDAZOLINE DECARBOXYLASE-RELATED"/>
    <property type="match status" value="1"/>
</dbReference>
<gene>
    <name evidence="8" type="ORF">M2283_004704</name>
</gene>
<comment type="pathway">
    <text evidence="2">Purine metabolism; urate degradation; (S)-allantoin from urate: step 3/3.</text>
</comment>
<dbReference type="Proteomes" id="UP001160499">
    <property type="component" value="Unassembled WGS sequence"/>
</dbReference>
<comment type="caution">
    <text evidence="8">The sequence shown here is derived from an EMBL/GenBank/DDBJ whole genome shotgun (WGS) entry which is preliminary data.</text>
</comment>
<evidence type="ECO:0000256" key="5">
    <source>
        <dbReference type="ARBA" id="ARBA00022793"/>
    </source>
</evidence>
<feature type="domain" description="Oxo-4-hydroxy-4-carboxy-5-ureidoimidazoline decarboxylase" evidence="7">
    <location>
        <begin position="94"/>
        <end position="161"/>
    </location>
</feature>
<accession>A0ABT6LNZ4</accession>